<organism evidence="2 3">
    <name type="scientific">Pseudonocardia parietis</name>
    <dbReference type="NCBI Taxonomy" id="570936"/>
    <lineage>
        <taxon>Bacteria</taxon>
        <taxon>Bacillati</taxon>
        <taxon>Actinomycetota</taxon>
        <taxon>Actinomycetes</taxon>
        <taxon>Pseudonocardiales</taxon>
        <taxon>Pseudonocardiaceae</taxon>
        <taxon>Pseudonocardia</taxon>
    </lineage>
</organism>
<evidence type="ECO:0000313" key="3">
    <source>
        <dbReference type="Proteomes" id="UP001519295"/>
    </source>
</evidence>
<evidence type="ECO:0000313" key="2">
    <source>
        <dbReference type="EMBL" id="MBP2370917.1"/>
    </source>
</evidence>
<accession>A0ABS4W3X1</accession>
<reference evidence="2 3" key="1">
    <citation type="submission" date="2021-03" db="EMBL/GenBank/DDBJ databases">
        <title>Sequencing the genomes of 1000 actinobacteria strains.</title>
        <authorList>
            <person name="Klenk H.-P."/>
        </authorList>
    </citation>
    <scope>NUCLEOTIDE SEQUENCE [LARGE SCALE GENOMIC DNA]</scope>
    <source>
        <strain evidence="2 3">DSM 45256</strain>
    </source>
</reference>
<keyword evidence="3" id="KW-1185">Reference proteome</keyword>
<dbReference type="EMBL" id="JAGINU010000001">
    <property type="protein sequence ID" value="MBP2370917.1"/>
    <property type="molecule type" value="Genomic_DNA"/>
</dbReference>
<feature type="compositionally biased region" description="Basic residues" evidence="1">
    <location>
        <begin position="31"/>
        <end position="44"/>
    </location>
</feature>
<gene>
    <name evidence="2" type="ORF">JOF36_006613</name>
</gene>
<dbReference type="RefSeq" id="WP_210034521.1">
    <property type="nucleotide sequence ID" value="NZ_JAGINU010000001.1"/>
</dbReference>
<evidence type="ECO:0000256" key="1">
    <source>
        <dbReference type="SAM" id="MobiDB-lite"/>
    </source>
</evidence>
<name>A0ABS4W3X1_9PSEU</name>
<dbReference type="Proteomes" id="UP001519295">
    <property type="component" value="Unassembled WGS sequence"/>
</dbReference>
<feature type="region of interest" description="Disordered" evidence="1">
    <location>
        <begin position="1"/>
        <end position="68"/>
    </location>
</feature>
<sequence length="68" mass="7552">MSCRWPDPPVTEDRTGAGPPHGGRPGVPAGHRARRRPGYRRRFLRGGPDEFPVEPRDPADESVPRPES</sequence>
<feature type="compositionally biased region" description="Basic and acidic residues" evidence="1">
    <location>
        <begin position="53"/>
        <end position="68"/>
    </location>
</feature>
<comment type="caution">
    <text evidence="2">The sequence shown here is derived from an EMBL/GenBank/DDBJ whole genome shotgun (WGS) entry which is preliminary data.</text>
</comment>
<proteinExistence type="predicted"/>
<protein>
    <submittedName>
        <fullName evidence="2">Uncharacterized protein</fullName>
    </submittedName>
</protein>